<dbReference type="EMBL" id="BMQK01000003">
    <property type="protein sequence ID" value="GGQ48663.1"/>
    <property type="molecule type" value="Genomic_DNA"/>
</dbReference>
<name>A0A918BBX3_9ACTN</name>
<reference evidence="1" key="2">
    <citation type="submission" date="2020-09" db="EMBL/GenBank/DDBJ databases">
        <authorList>
            <person name="Sun Q."/>
            <person name="Ohkuma M."/>
        </authorList>
    </citation>
    <scope>NUCLEOTIDE SEQUENCE</scope>
    <source>
        <strain evidence="1">JCM 3131</strain>
    </source>
</reference>
<dbReference type="RefSeq" id="WP_189216067.1">
    <property type="nucleotide sequence ID" value="NZ_BMQK01000003.1"/>
</dbReference>
<protein>
    <submittedName>
        <fullName evidence="1">Uncharacterized protein</fullName>
    </submittedName>
</protein>
<proteinExistence type="predicted"/>
<evidence type="ECO:0000313" key="2">
    <source>
        <dbReference type="Proteomes" id="UP000620156"/>
    </source>
</evidence>
<organism evidence="1 2">
    <name type="scientific">Streptomyces ruber</name>
    <dbReference type="NCBI Taxonomy" id="83378"/>
    <lineage>
        <taxon>Bacteria</taxon>
        <taxon>Bacillati</taxon>
        <taxon>Actinomycetota</taxon>
        <taxon>Actinomycetes</taxon>
        <taxon>Kitasatosporales</taxon>
        <taxon>Streptomycetaceae</taxon>
        <taxon>Streptomyces</taxon>
    </lineage>
</organism>
<keyword evidence="2" id="KW-1185">Reference proteome</keyword>
<sequence length="138" mass="15158">MESVELLAVGRGSSVVPVSFEILDREGASLRMKFSDGDWKSFTESNLFKCLLSARTDLEKEDLLLCCQGARPDVFPSGMQQQMDNGRFAAVLSRSAEEKEIVDIFAAAEPSQVTSVEGQRVAVYQFFNLPISDAGRDA</sequence>
<gene>
    <name evidence="1" type="ORF">GCM10010145_16770</name>
</gene>
<dbReference type="AlphaFoldDB" id="A0A918BBX3"/>
<dbReference type="Proteomes" id="UP000620156">
    <property type="component" value="Unassembled WGS sequence"/>
</dbReference>
<evidence type="ECO:0000313" key="1">
    <source>
        <dbReference type="EMBL" id="GGQ48663.1"/>
    </source>
</evidence>
<comment type="caution">
    <text evidence="1">The sequence shown here is derived from an EMBL/GenBank/DDBJ whole genome shotgun (WGS) entry which is preliminary data.</text>
</comment>
<reference evidence="1" key="1">
    <citation type="journal article" date="2014" name="Int. J. Syst. Evol. Microbiol.">
        <title>Complete genome sequence of Corynebacterium casei LMG S-19264T (=DSM 44701T), isolated from a smear-ripened cheese.</title>
        <authorList>
            <consortium name="US DOE Joint Genome Institute (JGI-PGF)"/>
            <person name="Walter F."/>
            <person name="Albersmeier A."/>
            <person name="Kalinowski J."/>
            <person name="Ruckert C."/>
        </authorList>
    </citation>
    <scope>NUCLEOTIDE SEQUENCE</scope>
    <source>
        <strain evidence="1">JCM 3131</strain>
    </source>
</reference>
<accession>A0A918BBX3</accession>